<dbReference type="AlphaFoldDB" id="A0A6J4CY54"/>
<accession>A0A6J4CY54</accession>
<evidence type="ECO:0000313" key="5">
    <source>
        <dbReference type="Proteomes" id="UP000509742"/>
    </source>
</evidence>
<sequence>MAYIKDAIYLPLDSILQDFGYVLDKEKSSLNYPVLKHPNEKGKLVIKNSAGSYHYFNTEDRSDRGNIINFCQKRGLRLEDLIKGDARYRPKSSIASQTSQQEHKRFKEDFKALPPYNLDKSQLLRDRGIQGTLFKSYQHSLRADRHNNLCVPNYLCENQRLVLSAVSKRLNQPLTTHIDGSPREKPLKELCEGSKGVQMLVPSGGLRAVKSIVMTESILDSMTYLQMKGLNPDTTLLLGSAGQFGVDKIRAFVSALFQQMNQDKNQAYQQYVQDVQAYKQWKRYEKEQAQKPKDTQPSSKTFKIAFSKPKYTDKHNPKEMPVQGWQEQSVNTLAELAQVIKSSPYSGAVFEKGYRNATNAKSFTNLLIYDIDNDKDSPQLPLKQAQDLLEKQSIESLVMPSKSHQIEKNGHITDRYRILIPTAQPLGCLDAKSFVGVNSLVAKTLGLYAYVDKKVLVDRGRAYYKSPESAESVFVKGKILDIEPFKQQVSQNLFEKKVPRQVFTPPSVVNPPDLSVNVILACDNDEQGQRYTQVLEEILFNLTNQLPEIYTPFAKDCNDDLRLSQIIGETSANASSVYGYVSRGLEQLENPYVYTKSKREILEKLENIATIKDFNTSTTNRLEKARTQVESKFKKRWHGK</sequence>
<evidence type="ECO:0000313" key="4">
    <source>
        <dbReference type="Proteomes" id="UP000317935"/>
    </source>
</evidence>
<dbReference type="Proteomes" id="UP000509742">
    <property type="component" value="Chromosome"/>
</dbReference>
<evidence type="ECO:0000313" key="2">
    <source>
        <dbReference type="EMBL" id="BCD45411.1"/>
    </source>
</evidence>
<reference evidence="3 4" key="1">
    <citation type="submission" date="2019-06" db="EMBL/GenBank/DDBJ databases">
        <title>Complete genome sequence of Helicobacter suis SNTW101c.</title>
        <authorList>
            <person name="Rimbara E."/>
            <person name="Suzuki M."/>
            <person name="Matsui H."/>
            <person name="Nakamura M."/>
            <person name="Mori S."/>
            <person name="Shibayama K."/>
        </authorList>
    </citation>
    <scope>NUCLEOTIDE SEQUENCE [LARGE SCALE GENOMIC DNA]</scope>
    <source>
        <strain evidence="3 4">SNTW101c</strain>
    </source>
</reference>
<reference evidence="1 5" key="2">
    <citation type="submission" date="2020-04" db="EMBL/GenBank/DDBJ databases">
        <title>Genomic analysis of gastric non-Helicobacter pylori Helicobacters isolated in Japan.</title>
        <authorList>
            <person name="Suzuki M."/>
            <person name="Rimbara E."/>
        </authorList>
    </citation>
    <scope>NUCLEOTIDE SEQUENCE [LARGE SCALE GENOMIC DNA]</scope>
    <source>
        <strain evidence="1 5">NHP19-0020</strain>
    </source>
</reference>
<evidence type="ECO:0000313" key="1">
    <source>
        <dbReference type="EMBL" id="BCD45163.1"/>
    </source>
</evidence>
<dbReference type="EMBL" id="AP023036">
    <property type="protein sequence ID" value="BCD45163.1"/>
    <property type="molecule type" value="Genomic_DNA"/>
</dbReference>
<protein>
    <recommendedName>
        <fullName evidence="6">Toprim domain-containing protein</fullName>
    </recommendedName>
</protein>
<organism evidence="3 4">
    <name type="scientific">Helicobacter suis</name>
    <dbReference type="NCBI Taxonomy" id="104628"/>
    <lineage>
        <taxon>Bacteria</taxon>
        <taxon>Pseudomonadati</taxon>
        <taxon>Campylobacterota</taxon>
        <taxon>Epsilonproteobacteria</taxon>
        <taxon>Campylobacterales</taxon>
        <taxon>Helicobacteraceae</taxon>
        <taxon>Helicobacter</taxon>
    </lineage>
</organism>
<evidence type="ECO:0000313" key="3">
    <source>
        <dbReference type="EMBL" id="BCD70458.1"/>
    </source>
</evidence>
<dbReference type="EMBL" id="AP023036">
    <property type="protein sequence ID" value="BCD45411.1"/>
    <property type="molecule type" value="Genomic_DNA"/>
</dbReference>
<keyword evidence="5" id="KW-1185">Reference proteome</keyword>
<evidence type="ECO:0008006" key="6">
    <source>
        <dbReference type="Google" id="ProtNLM"/>
    </source>
</evidence>
<gene>
    <name evidence="1" type="ORF">NHP190020_02020</name>
    <name evidence="2" type="ORF">NHP190020_04500</name>
    <name evidence="3" type="ORF">SNTW_11030</name>
</gene>
<dbReference type="Proteomes" id="UP000317935">
    <property type="component" value="Chromosome"/>
</dbReference>
<dbReference type="EMBL" id="AP019774">
    <property type="protein sequence ID" value="BCD70458.1"/>
    <property type="molecule type" value="Genomic_DNA"/>
</dbReference>
<dbReference type="RefSeq" id="WP_034375116.1">
    <property type="nucleotide sequence ID" value="NZ_AP019774.1"/>
</dbReference>
<proteinExistence type="predicted"/>
<name>A0A6J4CY54_9HELI</name>